<dbReference type="PANTHER" id="PTHR23501:SF191">
    <property type="entry name" value="VACUOLAR BASIC AMINO ACID TRANSPORTER 4"/>
    <property type="match status" value="1"/>
</dbReference>
<organism evidence="9 10">
    <name type="scientific">Clostridium tetanomorphum</name>
    <dbReference type="NCBI Taxonomy" id="1553"/>
    <lineage>
        <taxon>Bacteria</taxon>
        <taxon>Bacillati</taxon>
        <taxon>Bacillota</taxon>
        <taxon>Clostridia</taxon>
        <taxon>Eubacteriales</taxon>
        <taxon>Clostridiaceae</taxon>
        <taxon>Clostridium</taxon>
    </lineage>
</organism>
<dbReference type="SUPFAM" id="SSF103473">
    <property type="entry name" value="MFS general substrate transporter"/>
    <property type="match status" value="1"/>
</dbReference>
<feature type="transmembrane region" description="Helical" evidence="7">
    <location>
        <begin position="396"/>
        <end position="415"/>
    </location>
</feature>
<dbReference type="InterPro" id="IPR036259">
    <property type="entry name" value="MFS_trans_sf"/>
</dbReference>
<feature type="transmembrane region" description="Helical" evidence="7">
    <location>
        <begin position="454"/>
        <end position="475"/>
    </location>
</feature>
<gene>
    <name evidence="9" type="ORF">HGG79_09670</name>
</gene>
<evidence type="ECO:0000256" key="4">
    <source>
        <dbReference type="ARBA" id="ARBA00022692"/>
    </source>
</evidence>
<dbReference type="PROSITE" id="PS50850">
    <property type="entry name" value="MFS"/>
    <property type="match status" value="1"/>
</dbReference>
<evidence type="ECO:0000256" key="5">
    <source>
        <dbReference type="ARBA" id="ARBA00022989"/>
    </source>
</evidence>
<dbReference type="EMBL" id="JAAZWO010000009">
    <property type="protein sequence ID" value="MBC2398041.1"/>
    <property type="molecule type" value="Genomic_DNA"/>
</dbReference>
<feature type="transmembrane region" description="Helical" evidence="7">
    <location>
        <begin position="326"/>
        <end position="344"/>
    </location>
</feature>
<dbReference type="Gene3D" id="1.20.1250.20">
    <property type="entry name" value="MFS general substrate transporter like domains"/>
    <property type="match status" value="1"/>
</dbReference>
<keyword evidence="5 7" id="KW-1133">Transmembrane helix</keyword>
<feature type="transmembrane region" description="Helical" evidence="7">
    <location>
        <begin position="220"/>
        <end position="241"/>
    </location>
</feature>
<sequence>MNSKKMNIIIAIMVAMFLAAVEGTVVTTAIPTIVKDLNGFKLISWVFSLYLLTSAITTPIYGKLADLYGRKNTLSVGIIIFLIGSSLCGLSSNMYQLIIFRALQGIGAGAIFTVTYTIVGDEFDISERAKVQGWLSTVWGIASLIGPFLGGFLLESLSWHWIFFINIPFGLLSIILLKRNLKENFEVKKHKIDYLGTIILSLSIIALLYGVLLLEKSKSLFSLGIIISILIASVLLILFYFIEKKAEEPIIPLEILTKSNVIANGITFMIAAVLIGMEVYMPLYIQNVLGFGATISGISMAPMSVAWLLSAMILSKAIPKYGEKKVVFISTLILVFSSILLTTLKVSSSISLVISYVFIMGFGFGGAFTILTIMVQASVEYNQRGAATASNSLLKTLGQTVGISVFGSIFNINIVKYFNNLGVSEIDPSSLYSNINENTVITAKNVGLSVNSSLHIIFTVLIIISLICLILSLILPSKLKKESAVNNKKLTVEH</sequence>
<keyword evidence="10" id="KW-1185">Reference proteome</keyword>
<feature type="transmembrane region" description="Helical" evidence="7">
    <location>
        <begin position="74"/>
        <end position="92"/>
    </location>
</feature>
<dbReference type="GO" id="GO:0005886">
    <property type="term" value="C:plasma membrane"/>
    <property type="evidence" value="ECO:0007669"/>
    <property type="project" value="UniProtKB-SubCell"/>
</dbReference>
<keyword evidence="4 7" id="KW-0812">Transmembrane</keyword>
<feature type="transmembrane region" description="Helical" evidence="7">
    <location>
        <begin position="291"/>
        <end position="314"/>
    </location>
</feature>
<dbReference type="PANTHER" id="PTHR23501">
    <property type="entry name" value="MAJOR FACILITATOR SUPERFAMILY"/>
    <property type="match status" value="1"/>
</dbReference>
<evidence type="ECO:0000313" key="9">
    <source>
        <dbReference type="EMBL" id="MBC2398041.1"/>
    </source>
</evidence>
<feature type="transmembrane region" description="Helical" evidence="7">
    <location>
        <begin position="192"/>
        <end position="214"/>
    </location>
</feature>
<dbReference type="InterPro" id="IPR020846">
    <property type="entry name" value="MFS_dom"/>
</dbReference>
<dbReference type="Pfam" id="PF07690">
    <property type="entry name" value="MFS_1"/>
    <property type="match status" value="1"/>
</dbReference>
<dbReference type="CDD" id="cd17502">
    <property type="entry name" value="MFS_Azr1_MDR_like"/>
    <property type="match status" value="1"/>
</dbReference>
<dbReference type="Proteomes" id="UP000563151">
    <property type="component" value="Unassembled WGS sequence"/>
</dbReference>
<reference evidence="9 10" key="1">
    <citation type="submission" date="2020-04" db="EMBL/GenBank/DDBJ databases">
        <title>Genomic insights into acetone-butanol-ethanol (ABE) fermentation by sequencing solventogenic clostridia strains.</title>
        <authorList>
            <person name="Brown S."/>
        </authorList>
    </citation>
    <scope>NUCLEOTIDE SEQUENCE [LARGE SCALE GENOMIC DNA]</scope>
    <source>
        <strain evidence="9 10">DJ011</strain>
    </source>
</reference>
<keyword evidence="6 7" id="KW-0472">Membrane</keyword>
<evidence type="ECO:0000256" key="3">
    <source>
        <dbReference type="ARBA" id="ARBA00022475"/>
    </source>
</evidence>
<keyword evidence="3" id="KW-1003">Cell membrane</keyword>
<comment type="caution">
    <text evidence="9">The sequence shown here is derived from an EMBL/GenBank/DDBJ whole genome shotgun (WGS) entry which is preliminary data.</text>
</comment>
<evidence type="ECO:0000256" key="2">
    <source>
        <dbReference type="ARBA" id="ARBA00022448"/>
    </source>
</evidence>
<feature type="transmembrane region" description="Helical" evidence="7">
    <location>
        <begin position="350"/>
        <end position="375"/>
    </location>
</feature>
<protein>
    <submittedName>
        <fullName evidence="9">MFS transporter</fullName>
    </submittedName>
</protein>
<accession>A0A923EB63</accession>
<feature type="transmembrane region" description="Helical" evidence="7">
    <location>
        <begin position="261"/>
        <end position="285"/>
    </location>
</feature>
<evidence type="ECO:0000256" key="1">
    <source>
        <dbReference type="ARBA" id="ARBA00004651"/>
    </source>
</evidence>
<dbReference type="GO" id="GO:0022857">
    <property type="term" value="F:transmembrane transporter activity"/>
    <property type="evidence" value="ECO:0007669"/>
    <property type="project" value="InterPro"/>
</dbReference>
<dbReference type="Gene3D" id="1.20.1720.10">
    <property type="entry name" value="Multidrug resistance protein D"/>
    <property type="match status" value="1"/>
</dbReference>
<name>A0A923EB63_CLOTT</name>
<dbReference type="AlphaFoldDB" id="A0A923EB63"/>
<evidence type="ECO:0000259" key="8">
    <source>
        <dbReference type="PROSITE" id="PS50850"/>
    </source>
</evidence>
<dbReference type="InterPro" id="IPR011701">
    <property type="entry name" value="MFS"/>
</dbReference>
<dbReference type="RefSeq" id="WP_035149232.1">
    <property type="nucleotide sequence ID" value="NZ_JAAZWO010000009.1"/>
</dbReference>
<proteinExistence type="predicted"/>
<evidence type="ECO:0000256" key="6">
    <source>
        <dbReference type="ARBA" id="ARBA00023136"/>
    </source>
</evidence>
<dbReference type="PRINTS" id="PR01036">
    <property type="entry name" value="TCRTETB"/>
</dbReference>
<feature type="transmembrane region" description="Helical" evidence="7">
    <location>
        <begin position="98"/>
        <end position="119"/>
    </location>
</feature>
<feature type="domain" description="Major facilitator superfamily (MFS) profile" evidence="8">
    <location>
        <begin position="8"/>
        <end position="480"/>
    </location>
</feature>
<feature type="transmembrane region" description="Helical" evidence="7">
    <location>
        <begin position="131"/>
        <end position="153"/>
    </location>
</feature>
<dbReference type="FunFam" id="1.20.1720.10:FF:000004">
    <property type="entry name" value="EmrB/QacA family drug resistance transporter"/>
    <property type="match status" value="1"/>
</dbReference>
<evidence type="ECO:0000256" key="7">
    <source>
        <dbReference type="SAM" id="Phobius"/>
    </source>
</evidence>
<keyword evidence="2" id="KW-0813">Transport</keyword>
<comment type="subcellular location">
    <subcellularLocation>
        <location evidence="1">Cell membrane</location>
        <topology evidence="1">Multi-pass membrane protein</topology>
    </subcellularLocation>
</comment>
<feature type="transmembrane region" description="Helical" evidence="7">
    <location>
        <begin position="42"/>
        <end position="62"/>
    </location>
</feature>
<evidence type="ECO:0000313" key="10">
    <source>
        <dbReference type="Proteomes" id="UP000563151"/>
    </source>
</evidence>
<feature type="transmembrane region" description="Helical" evidence="7">
    <location>
        <begin position="159"/>
        <end position="177"/>
    </location>
</feature>